<evidence type="ECO:0000256" key="2">
    <source>
        <dbReference type="ARBA" id="ARBA00022980"/>
    </source>
</evidence>
<protein>
    <recommendedName>
        <fullName evidence="4">Large ribosomal subunit protein uL13</fullName>
    </recommendedName>
</protein>
<dbReference type="NCBIfam" id="TIGR01066">
    <property type="entry name" value="rplM_bact"/>
    <property type="match status" value="1"/>
</dbReference>
<dbReference type="InterPro" id="IPR005822">
    <property type="entry name" value="Ribosomal_uL13"/>
</dbReference>
<evidence type="ECO:0000313" key="7">
    <source>
        <dbReference type="EMBL" id="MBK6263620.1"/>
    </source>
</evidence>
<dbReference type="AlphaFoldDB" id="A0A935C555"/>
<dbReference type="HAMAP" id="MF_01366">
    <property type="entry name" value="Ribosomal_uL13"/>
    <property type="match status" value="1"/>
</dbReference>
<keyword evidence="3 4" id="KW-0687">Ribonucleoprotein</keyword>
<evidence type="ECO:0000313" key="8">
    <source>
        <dbReference type="Proteomes" id="UP000611723"/>
    </source>
</evidence>
<dbReference type="GO" id="GO:0006412">
    <property type="term" value="P:translation"/>
    <property type="evidence" value="ECO:0007669"/>
    <property type="project" value="UniProtKB-UniRule"/>
</dbReference>
<dbReference type="GO" id="GO:0017148">
    <property type="term" value="P:negative regulation of translation"/>
    <property type="evidence" value="ECO:0007669"/>
    <property type="project" value="TreeGrafter"/>
</dbReference>
<dbReference type="InterPro" id="IPR036899">
    <property type="entry name" value="Ribosomal_uL13_sf"/>
</dbReference>
<dbReference type="Gene3D" id="3.90.1180.10">
    <property type="entry name" value="Ribosomal protein L13"/>
    <property type="match status" value="1"/>
</dbReference>
<reference evidence="7" key="1">
    <citation type="submission" date="2021-01" db="EMBL/GenBank/DDBJ databases">
        <title>Marivirga aurantiaca sp. nov., isolated from intertidal surface sediments.</title>
        <authorList>
            <person name="Zhang M."/>
        </authorList>
    </citation>
    <scope>NUCLEOTIDE SEQUENCE</scope>
    <source>
        <strain evidence="7">S37H4</strain>
    </source>
</reference>
<dbReference type="PROSITE" id="PS00783">
    <property type="entry name" value="RIBOSOMAL_L13"/>
    <property type="match status" value="1"/>
</dbReference>
<dbReference type="GO" id="GO:0003729">
    <property type="term" value="F:mRNA binding"/>
    <property type="evidence" value="ECO:0007669"/>
    <property type="project" value="TreeGrafter"/>
</dbReference>
<comment type="function">
    <text evidence="4 6">This protein is one of the early assembly proteins of the 50S ribosomal subunit, although it is not seen to bind rRNA by itself. It is important during the early stages of 50S assembly.</text>
</comment>
<dbReference type="GO" id="GO:0022625">
    <property type="term" value="C:cytosolic large ribosomal subunit"/>
    <property type="evidence" value="ECO:0007669"/>
    <property type="project" value="TreeGrafter"/>
</dbReference>
<evidence type="ECO:0000256" key="3">
    <source>
        <dbReference type="ARBA" id="ARBA00023274"/>
    </source>
</evidence>
<evidence type="ECO:0000256" key="4">
    <source>
        <dbReference type="HAMAP-Rule" id="MF_01366"/>
    </source>
</evidence>
<dbReference type="PANTHER" id="PTHR11545">
    <property type="entry name" value="RIBOSOMAL PROTEIN L13"/>
    <property type="match status" value="1"/>
</dbReference>
<gene>
    <name evidence="4 6 7" type="primary">rplM</name>
    <name evidence="7" type="ORF">JKA74_01130</name>
</gene>
<proteinExistence type="inferred from homology"/>
<evidence type="ECO:0000256" key="6">
    <source>
        <dbReference type="RuleBase" id="RU003878"/>
    </source>
</evidence>
<dbReference type="GO" id="GO:0003735">
    <property type="term" value="F:structural constituent of ribosome"/>
    <property type="evidence" value="ECO:0007669"/>
    <property type="project" value="InterPro"/>
</dbReference>
<evidence type="ECO:0000256" key="1">
    <source>
        <dbReference type="ARBA" id="ARBA00006227"/>
    </source>
</evidence>
<dbReference type="Proteomes" id="UP000611723">
    <property type="component" value="Unassembled WGS sequence"/>
</dbReference>
<sequence length="162" mass="18360">MAYLQEVKNNQKEKIVDTLSYKTISANNATVNKDWIVVDAAGKVLGRFASDVAKLIRGKHKPGYTPNVDCGDNVIIINADKIILTGKKWDDRVYQRYTGYPGGQRDTTPRQLKAKSSTLLVERSVRGMLPKNRLGRELFRNLYVYEGAEHQHEAQKPTIKEI</sequence>
<dbReference type="InterPro" id="IPR023563">
    <property type="entry name" value="Ribosomal_uL13_CS"/>
</dbReference>
<comment type="subunit">
    <text evidence="4">Part of the 50S ribosomal subunit.</text>
</comment>
<keyword evidence="2 4" id="KW-0689">Ribosomal protein</keyword>
<comment type="caution">
    <text evidence="7">The sequence shown here is derived from an EMBL/GenBank/DDBJ whole genome shotgun (WGS) entry which is preliminary data.</text>
</comment>
<keyword evidence="8" id="KW-1185">Reference proteome</keyword>
<accession>A0A935C555</accession>
<comment type="similarity">
    <text evidence="1 4 5">Belongs to the universal ribosomal protein uL13 family.</text>
</comment>
<dbReference type="CDD" id="cd00392">
    <property type="entry name" value="Ribosomal_L13"/>
    <property type="match status" value="1"/>
</dbReference>
<name>A0A935C555_9BACT</name>
<dbReference type="PANTHER" id="PTHR11545:SF2">
    <property type="entry name" value="LARGE RIBOSOMAL SUBUNIT PROTEIN UL13M"/>
    <property type="match status" value="1"/>
</dbReference>
<evidence type="ECO:0000256" key="5">
    <source>
        <dbReference type="RuleBase" id="RU003877"/>
    </source>
</evidence>
<dbReference type="SUPFAM" id="SSF52161">
    <property type="entry name" value="Ribosomal protein L13"/>
    <property type="match status" value="1"/>
</dbReference>
<organism evidence="7 8">
    <name type="scientific">Marivirga aurantiaca</name>
    <dbReference type="NCBI Taxonomy" id="2802615"/>
    <lineage>
        <taxon>Bacteria</taxon>
        <taxon>Pseudomonadati</taxon>
        <taxon>Bacteroidota</taxon>
        <taxon>Cytophagia</taxon>
        <taxon>Cytophagales</taxon>
        <taxon>Marivirgaceae</taxon>
        <taxon>Marivirga</taxon>
    </lineage>
</organism>
<dbReference type="EMBL" id="JAEQBW010000001">
    <property type="protein sequence ID" value="MBK6263620.1"/>
    <property type="molecule type" value="Genomic_DNA"/>
</dbReference>
<dbReference type="PIRSF" id="PIRSF002181">
    <property type="entry name" value="Ribosomal_L13"/>
    <property type="match status" value="1"/>
</dbReference>
<dbReference type="Pfam" id="PF00572">
    <property type="entry name" value="Ribosomal_L13"/>
    <property type="match status" value="1"/>
</dbReference>
<dbReference type="InterPro" id="IPR005823">
    <property type="entry name" value="Ribosomal_uL13_bac-type"/>
</dbReference>